<dbReference type="PROSITE" id="PS50181">
    <property type="entry name" value="FBOX"/>
    <property type="match status" value="1"/>
</dbReference>
<feature type="domain" description="F-box" evidence="1">
    <location>
        <begin position="8"/>
        <end position="54"/>
    </location>
</feature>
<dbReference type="CDD" id="cd22157">
    <property type="entry name" value="F-box_AtFBW1-like"/>
    <property type="match status" value="1"/>
</dbReference>
<dbReference type="InterPro" id="IPR017451">
    <property type="entry name" value="F-box-assoc_interact_dom"/>
</dbReference>
<dbReference type="Pfam" id="PF00646">
    <property type="entry name" value="F-box"/>
    <property type="match status" value="1"/>
</dbReference>
<dbReference type="eggNOG" id="ENOG502R1K9">
    <property type="taxonomic scope" value="Eukaryota"/>
</dbReference>
<dbReference type="InterPro" id="IPR036047">
    <property type="entry name" value="F-box-like_dom_sf"/>
</dbReference>
<dbReference type="STRING" id="109376.A0A0D3E846"/>
<dbReference type="InterPro" id="IPR006527">
    <property type="entry name" value="F-box-assoc_dom_typ1"/>
</dbReference>
<evidence type="ECO:0000259" key="1">
    <source>
        <dbReference type="PROSITE" id="PS50181"/>
    </source>
</evidence>
<dbReference type="PANTHER" id="PTHR31672">
    <property type="entry name" value="BNACNNG10540D PROTEIN"/>
    <property type="match status" value="1"/>
</dbReference>
<protein>
    <recommendedName>
        <fullName evidence="1">F-box domain-containing protein</fullName>
    </recommendedName>
</protein>
<reference evidence="2" key="2">
    <citation type="submission" date="2015-03" db="UniProtKB">
        <authorList>
            <consortium name="EnsemblPlants"/>
        </authorList>
    </citation>
    <scope>IDENTIFICATION</scope>
</reference>
<dbReference type="SMART" id="SM00256">
    <property type="entry name" value="FBOX"/>
    <property type="match status" value="1"/>
</dbReference>
<name>A0A0D3E846_BRAOL</name>
<accession>A0A0D3E846</accession>
<keyword evidence="3" id="KW-1185">Reference proteome</keyword>
<dbReference type="InterPro" id="IPR050796">
    <property type="entry name" value="SCF_F-box_component"/>
</dbReference>
<dbReference type="NCBIfam" id="TIGR01640">
    <property type="entry name" value="F_box_assoc_1"/>
    <property type="match status" value="1"/>
</dbReference>
<dbReference type="Proteomes" id="UP000032141">
    <property type="component" value="Chromosome C9"/>
</dbReference>
<dbReference type="Gramene" id="Bo9g076590.1">
    <property type="protein sequence ID" value="Bo9g076590.1"/>
    <property type="gene ID" value="Bo9g076590"/>
</dbReference>
<dbReference type="InterPro" id="IPR001810">
    <property type="entry name" value="F-box_dom"/>
</dbReference>
<dbReference type="HOGENOM" id="CLU_027176_1_4_1"/>
<evidence type="ECO:0000313" key="3">
    <source>
        <dbReference type="Proteomes" id="UP000032141"/>
    </source>
</evidence>
<reference evidence="2 3" key="1">
    <citation type="journal article" date="2014" name="Genome Biol.">
        <title>Transcriptome and methylome profiling reveals relics of genome dominance in the mesopolyploid Brassica oleracea.</title>
        <authorList>
            <person name="Parkin I.A."/>
            <person name="Koh C."/>
            <person name="Tang H."/>
            <person name="Robinson S.J."/>
            <person name="Kagale S."/>
            <person name="Clarke W.E."/>
            <person name="Town C.D."/>
            <person name="Nixon J."/>
            <person name="Krishnakumar V."/>
            <person name="Bidwell S.L."/>
            <person name="Denoeud F."/>
            <person name="Belcram H."/>
            <person name="Links M.G."/>
            <person name="Just J."/>
            <person name="Clarke C."/>
            <person name="Bender T."/>
            <person name="Huebert T."/>
            <person name="Mason A.S."/>
            <person name="Pires J.C."/>
            <person name="Barker G."/>
            <person name="Moore J."/>
            <person name="Walley P.G."/>
            <person name="Manoli S."/>
            <person name="Batley J."/>
            <person name="Edwards D."/>
            <person name="Nelson M.N."/>
            <person name="Wang X."/>
            <person name="Paterson A.H."/>
            <person name="King G."/>
            <person name="Bancroft I."/>
            <person name="Chalhoub B."/>
            <person name="Sharpe A.G."/>
        </authorList>
    </citation>
    <scope>NUCLEOTIDE SEQUENCE</scope>
    <source>
        <strain evidence="2 3">cv. TO1000</strain>
    </source>
</reference>
<dbReference type="OMA" id="SWSKICN"/>
<dbReference type="AlphaFoldDB" id="A0A0D3E846"/>
<sequence length="441" mass="49515">MSSRNLKMRRRRELPFELVVEILTRVPVKDLMRFRCVCKSWRSLFKEERFCRQHMTRAPTRIVSFHFEDTLLLGRFSESAKPEMMILEEVSVNVGDDSSLLNDTTVVLGHCHGLFCLYFENNTFGLWNPSLRELRTIHPPYRYNWYEMGFGYDHSSQDYKIVLVLKMQGRRSRSSQALVLSLKSGVSRMINCLCLENFDMIHDTISGTLVGETIYWQLCDDNVKVTDKLLSFDLVSETFNLCPCPSNCGKGLPQVIAGLRGGGLCIVGVDDMSGGLIVWSAQHDGGGGIKSWSKICNLSLGILEISASCRIDDKIWLSSAVTYAGLLLALVKFGRESKLLSQHDGGGGIKSWSKICNLSLGILEISASCRIDDKIWLSSAVTYAGLLLALVKFGRESKLLSYNLEEKSLTNVETSLSLSTCDFLETYVETLVPVPIPEWKL</sequence>
<proteinExistence type="predicted"/>
<dbReference type="EnsemblPlants" id="Bo9g076590.1">
    <property type="protein sequence ID" value="Bo9g076590.1"/>
    <property type="gene ID" value="Bo9g076590"/>
</dbReference>
<dbReference type="Gene3D" id="1.20.1280.50">
    <property type="match status" value="1"/>
</dbReference>
<dbReference type="SUPFAM" id="SSF81383">
    <property type="entry name" value="F-box domain"/>
    <property type="match status" value="1"/>
</dbReference>
<dbReference type="PANTHER" id="PTHR31672:SF13">
    <property type="entry name" value="F-BOX PROTEIN CPR30-LIKE"/>
    <property type="match status" value="1"/>
</dbReference>
<dbReference type="Pfam" id="PF07734">
    <property type="entry name" value="FBA_1"/>
    <property type="match status" value="1"/>
</dbReference>
<organism evidence="2 3">
    <name type="scientific">Brassica oleracea var. oleracea</name>
    <dbReference type="NCBI Taxonomy" id="109376"/>
    <lineage>
        <taxon>Eukaryota</taxon>
        <taxon>Viridiplantae</taxon>
        <taxon>Streptophyta</taxon>
        <taxon>Embryophyta</taxon>
        <taxon>Tracheophyta</taxon>
        <taxon>Spermatophyta</taxon>
        <taxon>Magnoliopsida</taxon>
        <taxon>eudicotyledons</taxon>
        <taxon>Gunneridae</taxon>
        <taxon>Pentapetalae</taxon>
        <taxon>rosids</taxon>
        <taxon>malvids</taxon>
        <taxon>Brassicales</taxon>
        <taxon>Brassicaceae</taxon>
        <taxon>Brassiceae</taxon>
        <taxon>Brassica</taxon>
    </lineage>
</organism>
<evidence type="ECO:0000313" key="2">
    <source>
        <dbReference type="EnsemblPlants" id="Bo9g076590.1"/>
    </source>
</evidence>